<dbReference type="KEGG" id="atq:GH723_17130"/>
<evidence type="ECO:0008006" key="3">
    <source>
        <dbReference type="Google" id="ProtNLM"/>
    </source>
</evidence>
<organism evidence="1 2">
    <name type="scientific">Actinomarinicola tropica</name>
    <dbReference type="NCBI Taxonomy" id="2789776"/>
    <lineage>
        <taxon>Bacteria</taxon>
        <taxon>Bacillati</taxon>
        <taxon>Actinomycetota</taxon>
        <taxon>Acidimicrobiia</taxon>
        <taxon>Acidimicrobiales</taxon>
        <taxon>Iamiaceae</taxon>
        <taxon>Actinomarinicola</taxon>
    </lineage>
</organism>
<proteinExistence type="predicted"/>
<evidence type="ECO:0000313" key="1">
    <source>
        <dbReference type="EMBL" id="QGG96680.1"/>
    </source>
</evidence>
<dbReference type="EMBL" id="CP045851">
    <property type="protein sequence ID" value="QGG96680.1"/>
    <property type="molecule type" value="Genomic_DNA"/>
</dbReference>
<evidence type="ECO:0000313" key="2">
    <source>
        <dbReference type="Proteomes" id="UP000334019"/>
    </source>
</evidence>
<sequence length="71" mass="8202">MRGHIQQRGPRSWRIKAYLGRDGGGRKRYVERTVRGTRREAEREMARLVVEVDEGRHAAAAPLTFGELLDR</sequence>
<reference evidence="1 2" key="1">
    <citation type="submission" date="2019-11" db="EMBL/GenBank/DDBJ databases">
        <authorList>
            <person name="He Y."/>
        </authorList>
    </citation>
    <scope>NUCLEOTIDE SEQUENCE [LARGE SCALE GENOMIC DNA]</scope>
    <source>
        <strain evidence="1 2">SCSIO 58843</strain>
    </source>
</reference>
<gene>
    <name evidence="1" type="ORF">GH723_17130</name>
</gene>
<protein>
    <recommendedName>
        <fullName evidence="3">AP2-like integrase N-terminal domain-containing protein</fullName>
    </recommendedName>
</protein>
<dbReference type="RefSeq" id="WP_153760784.1">
    <property type="nucleotide sequence ID" value="NZ_CP045851.1"/>
</dbReference>
<dbReference type="AlphaFoldDB" id="A0A5Q2RS07"/>
<accession>A0A5Q2RS07</accession>
<name>A0A5Q2RS07_9ACTN</name>
<keyword evidence="2" id="KW-1185">Reference proteome</keyword>
<dbReference type="Proteomes" id="UP000334019">
    <property type="component" value="Chromosome"/>
</dbReference>